<sequence>MGNQIPEYYRRKAKNLEACGWTSRHSIPNESPLLAEKNSEHGTFKHPRRAESTKEIFIGNVKLRPTPTDDIAEGFLQSTRKTLQFIPPIKQKGEIVIRPSIDIVEKGSKRWQSTAVGYFLGRKPYFPQLESFARTTWRDLQQVSATSNGFYFFQFKNRAAMEDVIEGGPWLFQGQLIVLQVWEQGMSLRRQKHTKIPVWIRLKHLPMEYWTTEGLSAVASGVGPPLYSDKITKTCSRLDFARVCVILDYNSTLPKHLVVISPITREVPVVKHAELEADTVTEGEGSKAPPCNENQSSPLGPVFYNQQILEEAGQRQLMLPIEPNTRGSMIKVASWNVRGLNGIDHQRAVEQLSWSWFDDYSGPAGRI</sequence>
<accession>A0AAW2JMZ7</accession>
<gene>
    <name evidence="3" type="ORF">Scaly_3087100</name>
</gene>
<dbReference type="PANTHER" id="PTHR31286:SF180">
    <property type="entry name" value="OS10G0362600 PROTEIN"/>
    <property type="match status" value="1"/>
</dbReference>
<feature type="domain" description="DUF4283" evidence="2">
    <location>
        <begin position="109"/>
        <end position="187"/>
    </location>
</feature>
<dbReference type="EMBL" id="JACGWM010000938">
    <property type="protein sequence ID" value="KAL0295814.1"/>
    <property type="molecule type" value="Genomic_DNA"/>
</dbReference>
<reference evidence="3" key="2">
    <citation type="journal article" date="2024" name="Plant">
        <title>Genomic evolution and insights into agronomic trait innovations of Sesamum species.</title>
        <authorList>
            <person name="Miao H."/>
            <person name="Wang L."/>
            <person name="Qu L."/>
            <person name="Liu H."/>
            <person name="Sun Y."/>
            <person name="Le M."/>
            <person name="Wang Q."/>
            <person name="Wei S."/>
            <person name="Zheng Y."/>
            <person name="Lin W."/>
            <person name="Duan Y."/>
            <person name="Cao H."/>
            <person name="Xiong S."/>
            <person name="Wang X."/>
            <person name="Wei L."/>
            <person name="Li C."/>
            <person name="Ma Q."/>
            <person name="Ju M."/>
            <person name="Zhao R."/>
            <person name="Li G."/>
            <person name="Mu C."/>
            <person name="Tian Q."/>
            <person name="Mei H."/>
            <person name="Zhang T."/>
            <person name="Gao T."/>
            <person name="Zhang H."/>
        </authorList>
    </citation>
    <scope>NUCLEOTIDE SEQUENCE</scope>
    <source>
        <strain evidence="3">KEN8</strain>
    </source>
</reference>
<name>A0AAW2JMZ7_9LAMI</name>
<organism evidence="3">
    <name type="scientific">Sesamum calycinum</name>
    <dbReference type="NCBI Taxonomy" id="2727403"/>
    <lineage>
        <taxon>Eukaryota</taxon>
        <taxon>Viridiplantae</taxon>
        <taxon>Streptophyta</taxon>
        <taxon>Embryophyta</taxon>
        <taxon>Tracheophyta</taxon>
        <taxon>Spermatophyta</taxon>
        <taxon>Magnoliopsida</taxon>
        <taxon>eudicotyledons</taxon>
        <taxon>Gunneridae</taxon>
        <taxon>Pentapetalae</taxon>
        <taxon>asterids</taxon>
        <taxon>lamiids</taxon>
        <taxon>Lamiales</taxon>
        <taxon>Pedaliaceae</taxon>
        <taxon>Sesamum</taxon>
    </lineage>
</organism>
<feature type="non-terminal residue" evidence="3">
    <location>
        <position position="367"/>
    </location>
</feature>
<dbReference type="AlphaFoldDB" id="A0AAW2JMZ7"/>
<evidence type="ECO:0000259" key="2">
    <source>
        <dbReference type="Pfam" id="PF14111"/>
    </source>
</evidence>
<feature type="region of interest" description="Disordered" evidence="1">
    <location>
        <begin position="29"/>
        <end position="49"/>
    </location>
</feature>
<comment type="caution">
    <text evidence="3">The sequence shown here is derived from an EMBL/GenBank/DDBJ whole genome shotgun (WGS) entry which is preliminary data.</text>
</comment>
<dbReference type="Pfam" id="PF14111">
    <property type="entry name" value="DUF4283"/>
    <property type="match status" value="1"/>
</dbReference>
<evidence type="ECO:0000313" key="3">
    <source>
        <dbReference type="EMBL" id="KAL0295814.1"/>
    </source>
</evidence>
<feature type="compositionally biased region" description="Basic and acidic residues" evidence="1">
    <location>
        <begin position="37"/>
        <end position="49"/>
    </location>
</feature>
<dbReference type="InterPro" id="IPR040256">
    <property type="entry name" value="At4g02000-like"/>
</dbReference>
<proteinExistence type="predicted"/>
<reference evidence="3" key="1">
    <citation type="submission" date="2020-06" db="EMBL/GenBank/DDBJ databases">
        <authorList>
            <person name="Li T."/>
            <person name="Hu X."/>
            <person name="Zhang T."/>
            <person name="Song X."/>
            <person name="Zhang H."/>
            <person name="Dai N."/>
            <person name="Sheng W."/>
            <person name="Hou X."/>
            <person name="Wei L."/>
        </authorList>
    </citation>
    <scope>NUCLEOTIDE SEQUENCE</scope>
    <source>
        <strain evidence="3">KEN8</strain>
        <tissue evidence="3">Leaf</tissue>
    </source>
</reference>
<dbReference type="InterPro" id="IPR025558">
    <property type="entry name" value="DUF4283"/>
</dbReference>
<protein>
    <recommendedName>
        <fullName evidence="2">DUF4283 domain-containing protein</fullName>
    </recommendedName>
</protein>
<evidence type="ECO:0000256" key="1">
    <source>
        <dbReference type="SAM" id="MobiDB-lite"/>
    </source>
</evidence>
<dbReference type="PANTHER" id="PTHR31286">
    <property type="entry name" value="GLYCINE-RICH CELL WALL STRUCTURAL PROTEIN 1.8-LIKE"/>
    <property type="match status" value="1"/>
</dbReference>